<comment type="catalytic activity">
    <reaction evidence="1 9">
        <text>[protein]-peptidylproline (omega=180) = [protein]-peptidylproline (omega=0)</text>
        <dbReference type="Rhea" id="RHEA:16237"/>
        <dbReference type="Rhea" id="RHEA-COMP:10747"/>
        <dbReference type="Rhea" id="RHEA-COMP:10748"/>
        <dbReference type="ChEBI" id="CHEBI:83833"/>
        <dbReference type="ChEBI" id="CHEBI:83834"/>
        <dbReference type="EC" id="5.2.1.8"/>
    </reaction>
</comment>
<evidence type="ECO:0000259" key="11">
    <source>
        <dbReference type="PROSITE" id="PS50072"/>
    </source>
</evidence>
<evidence type="ECO:0000256" key="5">
    <source>
        <dbReference type="ARBA" id="ARBA00023235"/>
    </source>
</evidence>
<evidence type="ECO:0000256" key="6">
    <source>
        <dbReference type="ARBA" id="ARBA00023242"/>
    </source>
</evidence>
<feature type="domain" description="RRM" evidence="12">
    <location>
        <begin position="321"/>
        <end position="396"/>
    </location>
</feature>
<evidence type="ECO:0000256" key="7">
    <source>
        <dbReference type="PROSITE-ProRule" id="PRU00047"/>
    </source>
</evidence>
<dbReference type="Proteomes" id="UP000008021">
    <property type="component" value="Chromosome 6"/>
</dbReference>
<dbReference type="SUPFAM" id="SSF57756">
    <property type="entry name" value="Retrovirus zinc finger-like domains"/>
    <property type="match status" value="1"/>
</dbReference>
<dbReference type="SMART" id="SM00360">
    <property type="entry name" value="RRM"/>
    <property type="match status" value="1"/>
</dbReference>
<keyword evidence="7" id="KW-0863">Zinc-finger</keyword>
<dbReference type="SUPFAM" id="SSF54928">
    <property type="entry name" value="RNA-binding domain, RBD"/>
    <property type="match status" value="1"/>
</dbReference>
<reference evidence="14" key="2">
    <citation type="submission" date="2018-05" db="EMBL/GenBank/DDBJ databases">
        <title>OmerRS3 (Oryza meridionalis Reference Sequence Version 3).</title>
        <authorList>
            <person name="Zhang J."/>
            <person name="Kudrna D."/>
            <person name="Lee S."/>
            <person name="Talag J."/>
            <person name="Welchert J."/>
            <person name="Wing R.A."/>
        </authorList>
    </citation>
    <scope>NUCLEOTIDE SEQUENCE [LARGE SCALE GENOMIC DNA]</scope>
    <source>
        <strain evidence="14">cv. OR44</strain>
    </source>
</reference>
<dbReference type="PROSITE" id="PS50102">
    <property type="entry name" value="RRM"/>
    <property type="match status" value="1"/>
</dbReference>
<dbReference type="GO" id="GO:0003723">
    <property type="term" value="F:RNA binding"/>
    <property type="evidence" value="ECO:0007669"/>
    <property type="project" value="UniProtKB-UniRule"/>
</dbReference>
<comment type="function">
    <text evidence="9">PPIases accelerate the folding of proteins. It catalyzes the cis-trans isomerization of proline imidic peptide bonds in oligopeptides.</text>
</comment>
<sequence length="602" mass="69143">MSVLIVISVGDIEVDLHTDLCPLTTKNFLKLCKGNEGIAAGGLAFRKQLSGQFWRCRRGATGSGFDAKENGINLASTSNWIYATRNKIGLTQIPEWCYGYNHSLAVPMILLTRMKYYNGCLFHKIEKDFLAQTGDSTGTGAGDVSLPLIVKYMPENGFIFFSCRFLYGDQARFFDDEIRPELRHSKMGTIAMASAGENCNASQVFGMVAEGFDTITKINETYVDDKGRPFKDIRIRHTYVLDDPFDDPPQLSELIPENSPVGKPQDEIAEERLEDNWVPLDETVAPEELKDIIRSKEAHTNAVILQSLGDIPDAEIKPQDNVLFVRKLNQDEDLYTIFSRFGSVTSAEIIRDYKTGDSLCYAFIEFEKKEACERAFFMMDNCLIDDRRIRVDFSQSVSKQWRQFRQSKSNANKDGCFKCGVLDHIARDCDLRAEQKNKWPNYILKDENTQRNGENYNGQQDLRSADRRKIHKIDDRRSGLPPRGDRDRISRERTHIDENDKEGNRDRGNQKHEDYNRYCIPGEQSSSRHDDRGYSKHESRSKYRDGDDDCRRQSGGSRYGRDKCDGERRYRGDDGHGRSNRHTRDESDNRKRSPDTGSRHRR</sequence>
<organism evidence="14">
    <name type="scientific">Oryza meridionalis</name>
    <dbReference type="NCBI Taxonomy" id="40149"/>
    <lineage>
        <taxon>Eukaryota</taxon>
        <taxon>Viridiplantae</taxon>
        <taxon>Streptophyta</taxon>
        <taxon>Embryophyta</taxon>
        <taxon>Tracheophyta</taxon>
        <taxon>Spermatophyta</taxon>
        <taxon>Magnoliopsida</taxon>
        <taxon>Liliopsida</taxon>
        <taxon>Poales</taxon>
        <taxon>Poaceae</taxon>
        <taxon>BOP clade</taxon>
        <taxon>Oryzoideae</taxon>
        <taxon>Oryzeae</taxon>
        <taxon>Oryzinae</taxon>
        <taxon>Oryza</taxon>
    </lineage>
</organism>
<dbReference type="PANTHER" id="PTHR45843">
    <property type="entry name" value="PEPTIDYL-PROLYL CIS-TRANS ISOMERASE-LIKE 4"/>
    <property type="match status" value="1"/>
</dbReference>
<dbReference type="EnsemblPlants" id="OMERI06G24540.1">
    <property type="protein sequence ID" value="OMERI06G24540.1"/>
    <property type="gene ID" value="OMERI06G24540"/>
</dbReference>
<dbReference type="AlphaFoldDB" id="A0A0E0E574"/>
<dbReference type="SUPFAM" id="SSF50891">
    <property type="entry name" value="Cyclophilin-like"/>
    <property type="match status" value="2"/>
</dbReference>
<feature type="domain" description="PPIase cyclophilin-type" evidence="11">
    <location>
        <begin position="9"/>
        <end position="240"/>
    </location>
</feature>
<dbReference type="GO" id="GO:0005634">
    <property type="term" value="C:nucleus"/>
    <property type="evidence" value="ECO:0007669"/>
    <property type="project" value="UniProtKB-SubCell"/>
</dbReference>
<feature type="compositionally biased region" description="Polar residues" evidence="10">
    <location>
        <begin position="450"/>
        <end position="462"/>
    </location>
</feature>
<evidence type="ECO:0000256" key="1">
    <source>
        <dbReference type="ARBA" id="ARBA00000971"/>
    </source>
</evidence>
<dbReference type="InterPro" id="IPR001878">
    <property type="entry name" value="Znf_CCHC"/>
</dbReference>
<dbReference type="GO" id="GO:0008270">
    <property type="term" value="F:zinc ion binding"/>
    <property type="evidence" value="ECO:0007669"/>
    <property type="project" value="UniProtKB-KW"/>
</dbReference>
<dbReference type="InterPro" id="IPR029000">
    <property type="entry name" value="Cyclophilin-like_dom_sf"/>
</dbReference>
<evidence type="ECO:0000256" key="4">
    <source>
        <dbReference type="ARBA" id="ARBA00023110"/>
    </source>
</evidence>
<dbReference type="PROSITE" id="PS50072">
    <property type="entry name" value="CSA_PPIASE_2"/>
    <property type="match status" value="1"/>
</dbReference>
<protein>
    <recommendedName>
        <fullName evidence="9">Peptidyl-prolyl cis-trans isomerase</fullName>
        <shortName evidence="9">PPIase</shortName>
        <ecNumber evidence="9">5.2.1.8</ecNumber>
    </recommendedName>
</protein>
<feature type="domain" description="CCHC-type" evidence="13">
    <location>
        <begin position="416"/>
        <end position="429"/>
    </location>
</feature>
<accession>A0A0E0E574</accession>
<dbReference type="Gene3D" id="2.40.100.10">
    <property type="entry name" value="Cyclophilin-like"/>
    <property type="match status" value="1"/>
</dbReference>
<dbReference type="eggNOG" id="KOG0415">
    <property type="taxonomic scope" value="Eukaryota"/>
</dbReference>
<feature type="compositionally biased region" description="Basic and acidic residues" evidence="10">
    <location>
        <begin position="526"/>
        <end position="552"/>
    </location>
</feature>
<name>A0A0E0E574_9ORYZ</name>
<keyword evidence="7" id="KW-0479">Metal-binding</keyword>
<dbReference type="Pfam" id="PF00160">
    <property type="entry name" value="Pro_isomerase"/>
    <property type="match status" value="2"/>
</dbReference>
<dbReference type="Pfam" id="PF00098">
    <property type="entry name" value="zf-CCHC"/>
    <property type="match status" value="1"/>
</dbReference>
<evidence type="ECO:0000256" key="9">
    <source>
        <dbReference type="RuleBase" id="RU365081"/>
    </source>
</evidence>
<dbReference type="InterPro" id="IPR000504">
    <property type="entry name" value="RRM_dom"/>
</dbReference>
<dbReference type="PANTHER" id="PTHR45843:SF1">
    <property type="entry name" value="PEPTIDYL-PROLYL CIS-TRANS ISOMERASE-LIKE 4"/>
    <property type="match status" value="1"/>
</dbReference>
<dbReference type="InterPro" id="IPR002130">
    <property type="entry name" value="Cyclophilin-type_PPIase_dom"/>
</dbReference>
<evidence type="ECO:0000256" key="3">
    <source>
        <dbReference type="ARBA" id="ARBA00022884"/>
    </source>
</evidence>
<reference evidence="14" key="1">
    <citation type="submission" date="2015-04" db="UniProtKB">
        <authorList>
            <consortium name="EnsemblPlants"/>
        </authorList>
    </citation>
    <scope>IDENTIFICATION</scope>
</reference>
<dbReference type="InterPro" id="IPR036875">
    <property type="entry name" value="Znf_CCHC_sf"/>
</dbReference>
<feature type="compositionally biased region" description="Basic and acidic residues" evidence="10">
    <location>
        <begin position="463"/>
        <end position="516"/>
    </location>
</feature>
<keyword evidence="3 8" id="KW-0694">RNA-binding</keyword>
<evidence type="ECO:0000313" key="14">
    <source>
        <dbReference type="EnsemblPlants" id="OMERI06G24540.1"/>
    </source>
</evidence>
<evidence type="ECO:0000259" key="13">
    <source>
        <dbReference type="PROSITE" id="PS50158"/>
    </source>
</evidence>
<dbReference type="Gene3D" id="3.30.70.330">
    <property type="match status" value="1"/>
</dbReference>
<comment type="similarity">
    <text evidence="9">Belongs to the cyclophilin-type PPIase family. PPIL4 subfamily.</text>
</comment>
<comment type="subcellular location">
    <subcellularLocation>
        <location evidence="2 9">Nucleus</location>
    </subcellularLocation>
</comment>
<feature type="region of interest" description="Disordered" evidence="10">
    <location>
        <begin position="444"/>
        <end position="602"/>
    </location>
</feature>
<keyword evidence="4 9" id="KW-0697">Rotamase</keyword>
<evidence type="ECO:0000256" key="8">
    <source>
        <dbReference type="PROSITE-ProRule" id="PRU00176"/>
    </source>
</evidence>
<dbReference type="EC" id="5.2.1.8" evidence="9"/>
<dbReference type="GO" id="GO:0003755">
    <property type="term" value="F:peptidyl-prolyl cis-trans isomerase activity"/>
    <property type="evidence" value="ECO:0007669"/>
    <property type="project" value="UniProtKB-UniRule"/>
</dbReference>
<dbReference type="InterPro" id="IPR035979">
    <property type="entry name" value="RBD_domain_sf"/>
</dbReference>
<dbReference type="PROSITE" id="PS50158">
    <property type="entry name" value="ZF_CCHC"/>
    <property type="match status" value="1"/>
</dbReference>
<feature type="compositionally biased region" description="Basic and acidic residues" evidence="10">
    <location>
        <begin position="559"/>
        <end position="602"/>
    </location>
</feature>
<dbReference type="Gene3D" id="4.10.60.10">
    <property type="entry name" value="Zinc finger, CCHC-type"/>
    <property type="match status" value="1"/>
</dbReference>
<evidence type="ECO:0000313" key="15">
    <source>
        <dbReference type="Proteomes" id="UP000008021"/>
    </source>
</evidence>
<keyword evidence="15" id="KW-1185">Reference proteome</keyword>
<dbReference type="Gramene" id="OMERI06G24540.1">
    <property type="protein sequence ID" value="OMERI06G24540.1"/>
    <property type="gene ID" value="OMERI06G24540"/>
</dbReference>
<dbReference type="Pfam" id="PF00076">
    <property type="entry name" value="RRM_1"/>
    <property type="match status" value="1"/>
</dbReference>
<evidence type="ECO:0000256" key="2">
    <source>
        <dbReference type="ARBA" id="ARBA00004123"/>
    </source>
</evidence>
<dbReference type="HOGENOM" id="CLU_018791_0_0_1"/>
<keyword evidence="5 9" id="KW-0413">Isomerase</keyword>
<dbReference type="InterPro" id="IPR012677">
    <property type="entry name" value="Nucleotide-bd_a/b_plait_sf"/>
</dbReference>
<dbReference type="STRING" id="40149.A0A0E0E574"/>
<proteinExistence type="inferred from homology"/>
<dbReference type="CDD" id="cd12235">
    <property type="entry name" value="RRM_PPIL4"/>
    <property type="match status" value="1"/>
</dbReference>
<dbReference type="InterPro" id="IPR035542">
    <property type="entry name" value="CRIP"/>
</dbReference>
<evidence type="ECO:0000256" key="10">
    <source>
        <dbReference type="SAM" id="MobiDB-lite"/>
    </source>
</evidence>
<keyword evidence="7" id="KW-0862">Zinc</keyword>
<keyword evidence="6 9" id="KW-0539">Nucleus</keyword>
<evidence type="ECO:0000259" key="12">
    <source>
        <dbReference type="PROSITE" id="PS50102"/>
    </source>
</evidence>